<accession>A0A7W7GAN2</accession>
<dbReference type="InterPro" id="IPR000873">
    <property type="entry name" value="AMP-dep_synth/lig_dom"/>
</dbReference>
<sequence length="1283" mass="137288">MFSSLFPGHVPRTPEQEILCGLFAEVLDVPRVGVDDDFFALGGDSRLAVRLIGRIRAVFGARARARVLFRGPSVAGVARALADEGPGVRGPVPVVLPRPARVPLSSGQRRLCFLAQAEGPSPRHTMPVALCLRGEVDAAALEAALGDVVARHEPLRTVYPQLDGLPYQKVLDTARPRLRRMAVRAATLEGTLAEAARELVDIAAGPPLRVWLFTVEDAPEPEHVLLVLLHRFAADDWSVRPLLRDLALAYRARGDGAAPEFTPLPATYADYSLWQHETLDDEDAPEVAARLAFWRRALDGLPARPVLPADRPRPAVPSHRGATVEFTVGEELHRRLVALSRGTATTVSMVLQAALATVLTRCGAGEDIPIGTPVPGRSGLDDLVGSFLNPIVVRADTSGDPAFRTLLDRVRAAGLAAHAHQDVPFDRVVRELAPERSLAWNPLFQVALTFTPHGGDPPFPGAAFQDVPRLVASFDLGLHLREAGGDGRPRGLAGVAEYATDLFDRETVARLIACLLLVLEQVTARPELRLGEVELLTPGERRRVLADGNAGDTTGDDQAPDPWETVPELFAEQVWRAPRAVALEYGDETMSYAELDARAARLARRLAELEVGPEVTVAVLMERSPELVVSLLAVLKAGGAYVPLDRRDPPSRLSAIVAETRAKVLLLDEASRTVRFDHPAWVIVVGAEPAPAAARDEAPRPAIPPGGLAYVTYTSGTDAGPKGVAVTHAGVTALARDPAFAGPAYERVLVHAAQAFDASAYEIWIPLLNGGRCVIAPSGEPEAVAVARTLAGHGAVAAARTLTGRGAGAAFMTTSLFTRLAADAPEALGALREVWVCGDALPAPLVRRLRDRYPGTRVVNAYGSPETASFATRHPLPDDGPVPGLVPIGRPLASVRAYVLDASLRLVPPGVVGELYIAGPRVARGYSVHPAAGAERFLADPYGAPGERMVRTGERARWNAHGELELAGRIDAQVKIDGLRVEPREVQAAVEAAPSVGRAAVVVREDRPGEKRLIAYVEPPELGALGTGDGEGPSRVSRANGRTPGGHRPDDRDWDRNKDQDRDRDRDRAWSQDQDRDRDRGQDRDRDRDEANGWDRAGSNGVNRYESNGRDRHESNGHDRRGYNGRGNGAGVPHRVTVPYTVRGVRVLNGGSGVDVEAVRAHVGALLPAYMIPSHFVVVDTLPVAANGRVDRAALPVPGPAPAGAPRTSREEVVCELFAEVLDVPRVAPADDFFALGGDSMLAMRLVARAAAVLGPGVTIRALFRARTPARLIAALDEDGERG</sequence>
<dbReference type="GO" id="GO:0043041">
    <property type="term" value="P:amino acid activation for nonribosomal peptide biosynthetic process"/>
    <property type="evidence" value="ECO:0007669"/>
    <property type="project" value="TreeGrafter"/>
</dbReference>
<dbReference type="Gene3D" id="1.10.1200.10">
    <property type="entry name" value="ACP-like"/>
    <property type="match status" value="1"/>
</dbReference>
<dbReference type="PANTHER" id="PTHR45527:SF1">
    <property type="entry name" value="FATTY ACID SYNTHASE"/>
    <property type="match status" value="1"/>
</dbReference>
<dbReference type="InterPro" id="IPR036736">
    <property type="entry name" value="ACP-like_sf"/>
</dbReference>
<dbReference type="CDD" id="cd19540">
    <property type="entry name" value="LCL_NRPS-like"/>
    <property type="match status" value="1"/>
</dbReference>
<evidence type="ECO:0000313" key="6">
    <source>
        <dbReference type="EMBL" id="MBB4704138.1"/>
    </source>
</evidence>
<keyword evidence="3" id="KW-0597">Phosphoprotein</keyword>
<dbReference type="RefSeq" id="WP_184884999.1">
    <property type="nucleotide sequence ID" value="NZ_BOOV01000002.1"/>
</dbReference>
<keyword evidence="2" id="KW-0596">Phosphopantetheine</keyword>
<dbReference type="Gene3D" id="3.40.50.1820">
    <property type="entry name" value="alpha/beta hydrolase"/>
    <property type="match status" value="1"/>
</dbReference>
<evidence type="ECO:0000259" key="5">
    <source>
        <dbReference type="PROSITE" id="PS50075"/>
    </source>
</evidence>
<dbReference type="Proteomes" id="UP000542210">
    <property type="component" value="Unassembled WGS sequence"/>
</dbReference>
<evidence type="ECO:0000256" key="2">
    <source>
        <dbReference type="ARBA" id="ARBA00022450"/>
    </source>
</evidence>
<dbReference type="Pfam" id="PF00550">
    <property type="entry name" value="PP-binding"/>
    <property type="match status" value="2"/>
</dbReference>
<dbReference type="SUPFAM" id="SSF52777">
    <property type="entry name" value="CoA-dependent acyltransferases"/>
    <property type="match status" value="2"/>
</dbReference>
<feature type="compositionally biased region" description="Basic and acidic residues" evidence="4">
    <location>
        <begin position="1047"/>
        <end position="1093"/>
    </location>
</feature>
<reference evidence="6 7" key="1">
    <citation type="submission" date="2020-08" db="EMBL/GenBank/DDBJ databases">
        <title>Sequencing the genomes of 1000 actinobacteria strains.</title>
        <authorList>
            <person name="Klenk H.-P."/>
        </authorList>
    </citation>
    <scope>NUCLEOTIDE SEQUENCE [LARGE SCALE GENOMIC DNA]</scope>
    <source>
        <strain evidence="6 7">DSM 45784</strain>
    </source>
</reference>
<dbReference type="InterPro" id="IPR009081">
    <property type="entry name" value="PP-bd_ACP"/>
</dbReference>
<dbReference type="Gene3D" id="3.30.559.30">
    <property type="entry name" value="Nonribosomal peptide synthetase, condensation domain"/>
    <property type="match status" value="1"/>
</dbReference>
<evidence type="ECO:0000313" key="7">
    <source>
        <dbReference type="Proteomes" id="UP000542210"/>
    </source>
</evidence>
<dbReference type="InterPro" id="IPR010071">
    <property type="entry name" value="AA_adenyl_dom"/>
</dbReference>
<dbReference type="Gene3D" id="2.30.38.10">
    <property type="entry name" value="Luciferase, Domain 3"/>
    <property type="match status" value="1"/>
</dbReference>
<dbReference type="SUPFAM" id="SSF47336">
    <property type="entry name" value="ACP-like"/>
    <property type="match status" value="2"/>
</dbReference>
<dbReference type="GO" id="GO:0008610">
    <property type="term" value="P:lipid biosynthetic process"/>
    <property type="evidence" value="ECO:0007669"/>
    <property type="project" value="UniProtKB-ARBA"/>
</dbReference>
<dbReference type="Gene3D" id="3.30.559.10">
    <property type="entry name" value="Chloramphenicol acetyltransferase-like domain"/>
    <property type="match status" value="1"/>
</dbReference>
<dbReference type="EMBL" id="JACHND010000001">
    <property type="protein sequence ID" value="MBB4704138.1"/>
    <property type="molecule type" value="Genomic_DNA"/>
</dbReference>
<dbReference type="GO" id="GO:0031177">
    <property type="term" value="F:phosphopantetheine binding"/>
    <property type="evidence" value="ECO:0007669"/>
    <property type="project" value="InterPro"/>
</dbReference>
<proteinExistence type="predicted"/>
<feature type="compositionally biased region" description="Basic and acidic residues" evidence="4">
    <location>
        <begin position="1107"/>
        <end position="1122"/>
    </location>
</feature>
<dbReference type="InterPro" id="IPR001242">
    <property type="entry name" value="Condensation_dom"/>
</dbReference>
<name>A0A7W7GAN2_9ACTN</name>
<dbReference type="InterPro" id="IPR006162">
    <property type="entry name" value="Ppantetheine_attach_site"/>
</dbReference>
<organism evidence="6 7">
    <name type="scientific">Sphaerisporangium siamense</name>
    <dbReference type="NCBI Taxonomy" id="795645"/>
    <lineage>
        <taxon>Bacteria</taxon>
        <taxon>Bacillati</taxon>
        <taxon>Actinomycetota</taxon>
        <taxon>Actinomycetes</taxon>
        <taxon>Streptosporangiales</taxon>
        <taxon>Streptosporangiaceae</taxon>
        <taxon>Sphaerisporangium</taxon>
    </lineage>
</organism>
<dbReference type="FunFam" id="3.40.50.980:FF:000001">
    <property type="entry name" value="Non-ribosomal peptide synthetase"/>
    <property type="match status" value="1"/>
</dbReference>
<dbReference type="PROSITE" id="PS00012">
    <property type="entry name" value="PHOSPHOPANTETHEINE"/>
    <property type="match status" value="1"/>
</dbReference>
<gene>
    <name evidence="6" type="ORF">BJ982_005682</name>
</gene>
<dbReference type="InterPro" id="IPR023213">
    <property type="entry name" value="CAT-like_dom_sf"/>
</dbReference>
<dbReference type="InterPro" id="IPR029058">
    <property type="entry name" value="AB_hydrolase_fold"/>
</dbReference>
<dbReference type="SMART" id="SM00823">
    <property type="entry name" value="PKS_PP"/>
    <property type="match status" value="2"/>
</dbReference>
<dbReference type="Gene3D" id="3.40.50.980">
    <property type="match status" value="2"/>
</dbReference>
<evidence type="ECO:0000256" key="4">
    <source>
        <dbReference type="SAM" id="MobiDB-lite"/>
    </source>
</evidence>
<dbReference type="InterPro" id="IPR045851">
    <property type="entry name" value="AMP-bd_C_sf"/>
</dbReference>
<dbReference type="SUPFAM" id="SSF56801">
    <property type="entry name" value="Acetyl-CoA synthetase-like"/>
    <property type="match status" value="1"/>
</dbReference>
<dbReference type="NCBIfam" id="TIGR01733">
    <property type="entry name" value="AA-adenyl-dom"/>
    <property type="match status" value="1"/>
</dbReference>
<dbReference type="Pfam" id="PF00668">
    <property type="entry name" value="Condensation"/>
    <property type="match status" value="1"/>
</dbReference>
<dbReference type="GO" id="GO:0003824">
    <property type="term" value="F:catalytic activity"/>
    <property type="evidence" value="ECO:0007669"/>
    <property type="project" value="InterPro"/>
</dbReference>
<dbReference type="GO" id="GO:0044550">
    <property type="term" value="P:secondary metabolite biosynthetic process"/>
    <property type="evidence" value="ECO:0007669"/>
    <property type="project" value="TreeGrafter"/>
</dbReference>
<keyword evidence="7" id="KW-1185">Reference proteome</keyword>
<feature type="domain" description="Carrier" evidence="5">
    <location>
        <begin position="1205"/>
        <end position="1280"/>
    </location>
</feature>
<dbReference type="InterPro" id="IPR020806">
    <property type="entry name" value="PKS_PP-bd"/>
</dbReference>
<protein>
    <submittedName>
        <fullName evidence="6">Amino acid adenylation domain-containing protein</fullName>
    </submittedName>
</protein>
<evidence type="ECO:0000256" key="1">
    <source>
        <dbReference type="ARBA" id="ARBA00001957"/>
    </source>
</evidence>
<dbReference type="PROSITE" id="PS50075">
    <property type="entry name" value="CARRIER"/>
    <property type="match status" value="2"/>
</dbReference>
<comment type="cofactor">
    <cofactor evidence="1">
        <name>pantetheine 4'-phosphate</name>
        <dbReference type="ChEBI" id="CHEBI:47942"/>
    </cofactor>
</comment>
<dbReference type="GO" id="GO:0005737">
    <property type="term" value="C:cytoplasm"/>
    <property type="evidence" value="ECO:0007669"/>
    <property type="project" value="TreeGrafter"/>
</dbReference>
<feature type="region of interest" description="Disordered" evidence="4">
    <location>
        <begin position="1021"/>
        <end position="1135"/>
    </location>
</feature>
<feature type="domain" description="Carrier" evidence="5">
    <location>
        <begin position="10"/>
        <end position="85"/>
    </location>
</feature>
<dbReference type="PANTHER" id="PTHR45527">
    <property type="entry name" value="NONRIBOSOMAL PEPTIDE SYNTHETASE"/>
    <property type="match status" value="1"/>
</dbReference>
<comment type="caution">
    <text evidence="6">The sequence shown here is derived from an EMBL/GenBank/DDBJ whole genome shotgun (WGS) entry which is preliminary data.</text>
</comment>
<evidence type="ECO:0000256" key="3">
    <source>
        <dbReference type="ARBA" id="ARBA00022553"/>
    </source>
</evidence>
<dbReference type="Gene3D" id="3.30.300.30">
    <property type="match status" value="2"/>
</dbReference>
<dbReference type="Pfam" id="PF00501">
    <property type="entry name" value="AMP-binding"/>
    <property type="match status" value="1"/>
</dbReference>